<dbReference type="PANTHER" id="PTHR37946:SF1">
    <property type="entry name" value="SLL1969 PROTEIN"/>
    <property type="match status" value="1"/>
</dbReference>
<dbReference type="EMBL" id="JAUMIS010000001">
    <property type="protein sequence ID" value="MDO3721308.1"/>
    <property type="molecule type" value="Genomic_DNA"/>
</dbReference>
<feature type="signal peptide" evidence="1">
    <location>
        <begin position="1"/>
        <end position="18"/>
    </location>
</feature>
<dbReference type="PROSITE" id="PS51257">
    <property type="entry name" value="PROKAR_LIPOPROTEIN"/>
    <property type="match status" value="1"/>
</dbReference>
<feature type="chain" id="PRO_5047099610" description="Alpha/beta hydrolase" evidence="1">
    <location>
        <begin position="19"/>
        <end position="237"/>
    </location>
</feature>
<gene>
    <name evidence="2" type="ORF">QVZ43_06200</name>
</gene>
<evidence type="ECO:0000313" key="3">
    <source>
        <dbReference type="Proteomes" id="UP001168640"/>
    </source>
</evidence>
<sequence length="237" mass="25673">MRVLLLAALLAFSLPAAASCVVLLHGLARTAGSMETLEHALLDAGFFPINDTYPSRDHPIEELTQLAIPPALEKCPEGMAVNFVTHSLGGILVRQYLSEHSIENLGRVVMLGPPNQGSEVVDELRDVPGFHFINGDAGLQLGTGELSVPKALGKARFDVGIIAGTQSINWILSTLIPDTDDGKVSVENTRLEGMNDHITMPVTHPFMMEDDEVIAQVIHYLKNGQFFEDESVPVRGL</sequence>
<dbReference type="Proteomes" id="UP001168640">
    <property type="component" value="Unassembled WGS sequence"/>
</dbReference>
<name>A0ABT8VZ82_9GAMM</name>
<dbReference type="InterPro" id="IPR029058">
    <property type="entry name" value="AB_hydrolase_fold"/>
</dbReference>
<dbReference type="SUPFAM" id="SSF53474">
    <property type="entry name" value="alpha/beta-Hydrolases"/>
    <property type="match status" value="1"/>
</dbReference>
<accession>A0ABT8VZ82</accession>
<dbReference type="Gene3D" id="3.40.50.1820">
    <property type="entry name" value="alpha/beta hydrolase"/>
    <property type="match status" value="1"/>
</dbReference>
<keyword evidence="3" id="KW-1185">Reference proteome</keyword>
<proteinExistence type="predicted"/>
<evidence type="ECO:0000256" key="1">
    <source>
        <dbReference type="SAM" id="SignalP"/>
    </source>
</evidence>
<evidence type="ECO:0008006" key="4">
    <source>
        <dbReference type="Google" id="ProtNLM"/>
    </source>
</evidence>
<evidence type="ECO:0000313" key="2">
    <source>
        <dbReference type="EMBL" id="MDO3721308.1"/>
    </source>
</evidence>
<keyword evidence="1" id="KW-0732">Signal</keyword>
<dbReference type="RefSeq" id="WP_302909256.1">
    <property type="nucleotide sequence ID" value="NZ_JAUMIS010000001.1"/>
</dbReference>
<dbReference type="PANTHER" id="PTHR37946">
    <property type="entry name" value="SLL1969 PROTEIN"/>
    <property type="match status" value="1"/>
</dbReference>
<reference evidence="2" key="1">
    <citation type="submission" date="2023-07" db="EMBL/GenBank/DDBJ databases">
        <title>Marinobacter sp. chi1 genome sequencing and assembly.</title>
        <authorList>
            <person name="Park S."/>
        </authorList>
    </citation>
    <scope>NUCLEOTIDE SEQUENCE</scope>
    <source>
        <strain evidence="2">Chi1</strain>
    </source>
</reference>
<protein>
    <recommendedName>
        <fullName evidence="4">Alpha/beta hydrolase</fullName>
    </recommendedName>
</protein>
<comment type="caution">
    <text evidence="2">The sequence shown here is derived from an EMBL/GenBank/DDBJ whole genome shotgun (WGS) entry which is preliminary data.</text>
</comment>
<organism evidence="2 3">
    <name type="scientific">Marinobacter suaedae</name>
    <dbReference type="NCBI Taxonomy" id="3057675"/>
    <lineage>
        <taxon>Bacteria</taxon>
        <taxon>Pseudomonadati</taxon>
        <taxon>Pseudomonadota</taxon>
        <taxon>Gammaproteobacteria</taxon>
        <taxon>Pseudomonadales</taxon>
        <taxon>Marinobacteraceae</taxon>
        <taxon>Marinobacter</taxon>
    </lineage>
</organism>